<protein>
    <recommendedName>
        <fullName evidence="2">glutathione transferase</fullName>
        <ecNumber evidence="2">2.5.1.18</ecNumber>
    </recommendedName>
</protein>
<dbReference type="CDD" id="cd03046">
    <property type="entry name" value="GST_N_GTT1_like"/>
    <property type="match status" value="1"/>
</dbReference>
<evidence type="ECO:0000256" key="2">
    <source>
        <dbReference type="ARBA" id="ARBA00012452"/>
    </source>
</evidence>
<name>A0A316Z047_9BASI</name>
<proteinExistence type="inferred from homology"/>
<dbReference type="OrthoDB" id="2098326at2759"/>
<dbReference type="InterPro" id="IPR040079">
    <property type="entry name" value="Glutathione_S-Trfase"/>
</dbReference>
<dbReference type="SUPFAM" id="SSF47616">
    <property type="entry name" value="GST C-terminal domain-like"/>
    <property type="match status" value="1"/>
</dbReference>
<dbReference type="SFLD" id="SFLDG00358">
    <property type="entry name" value="Main_(cytGST)"/>
    <property type="match status" value="1"/>
</dbReference>
<dbReference type="Pfam" id="PF02798">
    <property type="entry name" value="GST_N"/>
    <property type="match status" value="1"/>
</dbReference>
<dbReference type="EC" id="2.5.1.18" evidence="2"/>
<keyword evidence="3 6" id="KW-0808">Transferase</keyword>
<comment type="catalytic activity">
    <reaction evidence="4">
        <text>RX + glutathione = an S-substituted glutathione + a halide anion + H(+)</text>
        <dbReference type="Rhea" id="RHEA:16437"/>
        <dbReference type="ChEBI" id="CHEBI:15378"/>
        <dbReference type="ChEBI" id="CHEBI:16042"/>
        <dbReference type="ChEBI" id="CHEBI:17792"/>
        <dbReference type="ChEBI" id="CHEBI:57925"/>
        <dbReference type="ChEBI" id="CHEBI:90779"/>
        <dbReference type="EC" id="2.5.1.18"/>
    </reaction>
</comment>
<sequence>MPIVVHHLDDSRSQRILWLLEELGVEYTIQHHKRGADRRAPQSLRDVHPLGKAPVITDGARTVAESGAIVEYLIATYGDGRGVPTSPDARLDDSFWSHFAEGSLMPTLVLKLLFGTLLPTQSPFFVRPLVKMICGSVIGGFIDPDLKSKISFAGAELDKKGGGAAWFAGGDKDGNPTAADYQMLFPLETGVMGGRSPVTPPALVEYVKRCQERPAYQRALEKGGPYAYGPSSSKL</sequence>
<dbReference type="PANTHER" id="PTHR44051:SF9">
    <property type="entry name" value="GLUTATHIONE S-TRANSFERASE 1"/>
    <property type="match status" value="1"/>
</dbReference>
<feature type="domain" description="GST N-terminal" evidence="5">
    <location>
        <begin position="1"/>
        <end position="81"/>
    </location>
</feature>
<reference evidence="6 7" key="1">
    <citation type="journal article" date="2018" name="Mol. Biol. Evol.">
        <title>Broad Genomic Sampling Reveals a Smut Pathogenic Ancestry of the Fungal Clade Ustilaginomycotina.</title>
        <authorList>
            <person name="Kijpornyongpan T."/>
            <person name="Mondo S.J."/>
            <person name="Barry K."/>
            <person name="Sandor L."/>
            <person name="Lee J."/>
            <person name="Lipzen A."/>
            <person name="Pangilinan J."/>
            <person name="LaButti K."/>
            <person name="Hainaut M."/>
            <person name="Henrissat B."/>
            <person name="Grigoriev I.V."/>
            <person name="Spatafora J.W."/>
            <person name="Aime M.C."/>
        </authorList>
    </citation>
    <scope>NUCLEOTIDE SEQUENCE [LARGE SCALE GENOMIC DNA]</scope>
    <source>
        <strain evidence="6 7">MCA 4186</strain>
    </source>
</reference>
<dbReference type="RefSeq" id="XP_025595369.1">
    <property type="nucleotide sequence ID" value="XM_025744463.1"/>
</dbReference>
<gene>
    <name evidence="6" type="ORF">FA09DRAFT_341554</name>
</gene>
<evidence type="ECO:0000259" key="5">
    <source>
        <dbReference type="PROSITE" id="PS50404"/>
    </source>
</evidence>
<evidence type="ECO:0000256" key="4">
    <source>
        <dbReference type="ARBA" id="ARBA00047960"/>
    </source>
</evidence>
<dbReference type="GeneID" id="37272007"/>
<dbReference type="SFLD" id="SFLDS00019">
    <property type="entry name" value="Glutathione_Transferase_(cytos"/>
    <property type="match status" value="1"/>
</dbReference>
<dbReference type="InterPro" id="IPR036249">
    <property type="entry name" value="Thioredoxin-like_sf"/>
</dbReference>
<organism evidence="6 7">
    <name type="scientific">Tilletiopsis washingtonensis</name>
    <dbReference type="NCBI Taxonomy" id="58919"/>
    <lineage>
        <taxon>Eukaryota</taxon>
        <taxon>Fungi</taxon>
        <taxon>Dikarya</taxon>
        <taxon>Basidiomycota</taxon>
        <taxon>Ustilaginomycotina</taxon>
        <taxon>Exobasidiomycetes</taxon>
        <taxon>Entylomatales</taxon>
        <taxon>Entylomatales incertae sedis</taxon>
        <taxon>Tilletiopsis</taxon>
    </lineage>
</organism>
<accession>A0A316Z047</accession>
<dbReference type="Gene3D" id="1.20.1050.10">
    <property type="match status" value="1"/>
</dbReference>
<dbReference type="Proteomes" id="UP000245946">
    <property type="component" value="Unassembled WGS sequence"/>
</dbReference>
<dbReference type="GO" id="GO:0005737">
    <property type="term" value="C:cytoplasm"/>
    <property type="evidence" value="ECO:0007669"/>
    <property type="project" value="UniProtKB-ARBA"/>
</dbReference>
<evidence type="ECO:0000256" key="3">
    <source>
        <dbReference type="ARBA" id="ARBA00022679"/>
    </source>
</evidence>
<dbReference type="InterPro" id="IPR036282">
    <property type="entry name" value="Glutathione-S-Trfase_C_sf"/>
</dbReference>
<dbReference type="InterPro" id="IPR004045">
    <property type="entry name" value="Glutathione_S-Trfase_N"/>
</dbReference>
<evidence type="ECO:0000313" key="6">
    <source>
        <dbReference type="EMBL" id="PWN95090.1"/>
    </source>
</evidence>
<dbReference type="Gene3D" id="3.40.30.10">
    <property type="entry name" value="Glutaredoxin"/>
    <property type="match status" value="1"/>
</dbReference>
<keyword evidence="7" id="KW-1185">Reference proteome</keyword>
<dbReference type="FunFam" id="3.40.30.10:FF:000156">
    <property type="entry name" value="Glutathione S-transferase 1"/>
    <property type="match status" value="1"/>
</dbReference>
<evidence type="ECO:0000256" key="1">
    <source>
        <dbReference type="ARBA" id="ARBA00007409"/>
    </source>
</evidence>
<dbReference type="GO" id="GO:0004364">
    <property type="term" value="F:glutathione transferase activity"/>
    <property type="evidence" value="ECO:0007669"/>
    <property type="project" value="UniProtKB-EC"/>
</dbReference>
<dbReference type="PROSITE" id="PS50404">
    <property type="entry name" value="GST_NTER"/>
    <property type="match status" value="1"/>
</dbReference>
<dbReference type="EMBL" id="KZ819307">
    <property type="protein sequence ID" value="PWN95090.1"/>
    <property type="molecule type" value="Genomic_DNA"/>
</dbReference>
<dbReference type="GO" id="GO:0004602">
    <property type="term" value="F:glutathione peroxidase activity"/>
    <property type="evidence" value="ECO:0007669"/>
    <property type="project" value="UniProtKB-ARBA"/>
</dbReference>
<evidence type="ECO:0000313" key="7">
    <source>
        <dbReference type="Proteomes" id="UP000245946"/>
    </source>
</evidence>
<comment type="similarity">
    <text evidence="1">Belongs to the GST superfamily.</text>
</comment>
<dbReference type="SUPFAM" id="SSF52833">
    <property type="entry name" value="Thioredoxin-like"/>
    <property type="match status" value="1"/>
</dbReference>
<dbReference type="AlphaFoldDB" id="A0A316Z047"/>
<dbReference type="STRING" id="58919.A0A316Z047"/>
<dbReference type="PANTHER" id="PTHR44051">
    <property type="entry name" value="GLUTATHIONE S-TRANSFERASE-RELATED"/>
    <property type="match status" value="1"/>
</dbReference>